<proteinExistence type="predicted"/>
<evidence type="ECO:0000259" key="1">
    <source>
        <dbReference type="Pfam" id="PF01814"/>
    </source>
</evidence>
<dbReference type="AlphaFoldDB" id="A0A0C2WY86"/>
<dbReference type="Pfam" id="PF01814">
    <property type="entry name" value="Hemerythrin"/>
    <property type="match status" value="1"/>
</dbReference>
<dbReference type="OrthoDB" id="58416at2759"/>
<dbReference type="Proteomes" id="UP000054097">
    <property type="component" value="Unassembled WGS sequence"/>
</dbReference>
<dbReference type="PANTHER" id="PTHR38048">
    <property type="entry name" value="EXPRESSED PROTEIN"/>
    <property type="match status" value="1"/>
</dbReference>
<dbReference type="EMBL" id="KN824359">
    <property type="protein sequence ID" value="KIM22282.1"/>
    <property type="molecule type" value="Genomic_DNA"/>
</dbReference>
<feature type="domain" description="Hemerythrin-like" evidence="1">
    <location>
        <begin position="43"/>
        <end position="175"/>
    </location>
</feature>
<accession>A0A0C2WY86</accession>
<dbReference type="InterPro" id="IPR053206">
    <property type="entry name" value="Dimeric_xanthone_biosynth"/>
</dbReference>
<dbReference type="HOGENOM" id="CLU_066708_1_0_1"/>
<dbReference type="PANTHER" id="PTHR38048:SF2">
    <property type="entry name" value="HEMERYTHRIN-LIKE DOMAIN-CONTAINING PROTEIN"/>
    <property type="match status" value="1"/>
</dbReference>
<dbReference type="InterPro" id="IPR012312">
    <property type="entry name" value="Hemerythrin-like"/>
</dbReference>
<evidence type="ECO:0000313" key="2">
    <source>
        <dbReference type="EMBL" id="KIM22282.1"/>
    </source>
</evidence>
<dbReference type="Gene3D" id="1.20.120.520">
    <property type="entry name" value="nmb1532 protein domain like"/>
    <property type="match status" value="1"/>
</dbReference>
<evidence type="ECO:0000313" key="3">
    <source>
        <dbReference type="Proteomes" id="UP000054097"/>
    </source>
</evidence>
<name>A0A0C2WY86_SERVB</name>
<gene>
    <name evidence="2" type="ORF">M408DRAFT_28831</name>
</gene>
<dbReference type="CDD" id="cd12108">
    <property type="entry name" value="Hr-like"/>
    <property type="match status" value="1"/>
</dbReference>
<protein>
    <recommendedName>
        <fullName evidence="1">Hemerythrin-like domain-containing protein</fullName>
    </recommendedName>
</protein>
<reference evidence="2 3" key="1">
    <citation type="submission" date="2014-04" db="EMBL/GenBank/DDBJ databases">
        <authorList>
            <consortium name="DOE Joint Genome Institute"/>
            <person name="Kuo A."/>
            <person name="Zuccaro A."/>
            <person name="Kohler A."/>
            <person name="Nagy L.G."/>
            <person name="Floudas D."/>
            <person name="Copeland A."/>
            <person name="Barry K.W."/>
            <person name="Cichocki N."/>
            <person name="Veneault-Fourrey C."/>
            <person name="LaButti K."/>
            <person name="Lindquist E.A."/>
            <person name="Lipzen A."/>
            <person name="Lundell T."/>
            <person name="Morin E."/>
            <person name="Murat C."/>
            <person name="Sun H."/>
            <person name="Tunlid A."/>
            <person name="Henrissat B."/>
            <person name="Grigoriev I.V."/>
            <person name="Hibbett D.S."/>
            <person name="Martin F."/>
            <person name="Nordberg H.P."/>
            <person name="Cantor M.N."/>
            <person name="Hua S.X."/>
        </authorList>
    </citation>
    <scope>NUCLEOTIDE SEQUENCE [LARGE SCALE GENOMIC DNA]</scope>
    <source>
        <strain evidence="2 3">MAFF 305830</strain>
    </source>
</reference>
<keyword evidence="3" id="KW-1185">Reference proteome</keyword>
<sequence>MSSPNVDFLGRCAKSRPRFAKHVVGPAPTDPFDFQIWSMSGGHLLILEILANIYSQLDTIPPAEEQNFALFCLFGMQFIEHHHHLEETVIFPMMEPEFTTNVLAEHATFSGALHELDKYLKSVLAVKQGAKNGQVIPIVGQAKVPFSASTIKRYMETMIDPLFTHLEHELEWLAPENIRASGLSKARLDQINAKAEEHIQNEMDISLLVFGTRHVRPESYFPPLPWFLAKILVPWVFWWKDRKLWKFLPKSFVPIEP</sequence>
<organism evidence="2 3">
    <name type="scientific">Serendipita vermifera MAFF 305830</name>
    <dbReference type="NCBI Taxonomy" id="933852"/>
    <lineage>
        <taxon>Eukaryota</taxon>
        <taxon>Fungi</taxon>
        <taxon>Dikarya</taxon>
        <taxon>Basidiomycota</taxon>
        <taxon>Agaricomycotina</taxon>
        <taxon>Agaricomycetes</taxon>
        <taxon>Sebacinales</taxon>
        <taxon>Serendipitaceae</taxon>
        <taxon>Serendipita</taxon>
    </lineage>
</organism>
<reference evidence="3" key="2">
    <citation type="submission" date="2015-01" db="EMBL/GenBank/DDBJ databases">
        <title>Evolutionary Origins and Diversification of the Mycorrhizal Mutualists.</title>
        <authorList>
            <consortium name="DOE Joint Genome Institute"/>
            <consortium name="Mycorrhizal Genomics Consortium"/>
            <person name="Kohler A."/>
            <person name="Kuo A."/>
            <person name="Nagy L.G."/>
            <person name="Floudas D."/>
            <person name="Copeland A."/>
            <person name="Barry K.W."/>
            <person name="Cichocki N."/>
            <person name="Veneault-Fourrey C."/>
            <person name="LaButti K."/>
            <person name="Lindquist E.A."/>
            <person name="Lipzen A."/>
            <person name="Lundell T."/>
            <person name="Morin E."/>
            <person name="Murat C."/>
            <person name="Riley R."/>
            <person name="Ohm R."/>
            <person name="Sun H."/>
            <person name="Tunlid A."/>
            <person name="Henrissat B."/>
            <person name="Grigoriev I.V."/>
            <person name="Hibbett D.S."/>
            <person name="Martin F."/>
        </authorList>
    </citation>
    <scope>NUCLEOTIDE SEQUENCE [LARGE SCALE GENOMIC DNA]</scope>
    <source>
        <strain evidence="3">MAFF 305830</strain>
    </source>
</reference>